<evidence type="ECO:0000313" key="2">
    <source>
        <dbReference type="EMBL" id="QAT64070.1"/>
    </source>
</evidence>
<evidence type="ECO:0000256" key="1">
    <source>
        <dbReference type="SAM" id="Coils"/>
    </source>
</evidence>
<accession>A0AAJ3YY57</accession>
<evidence type="ECO:0000313" key="3">
    <source>
        <dbReference type="Proteomes" id="UP000288675"/>
    </source>
</evidence>
<dbReference type="GeneID" id="82851740"/>
<proteinExistence type="predicted"/>
<name>A0AAJ3YY57_9BACI</name>
<dbReference type="AlphaFoldDB" id="A0AAJ3YY57"/>
<dbReference type="RefSeq" id="WP_020450339.1">
    <property type="nucleotide sequence ID" value="NZ_CP035232.1"/>
</dbReference>
<dbReference type="Proteomes" id="UP000288675">
    <property type="component" value="Chromosome"/>
</dbReference>
<organism evidence="2 3">
    <name type="scientific">Bacillus glycinifermentans</name>
    <dbReference type="NCBI Taxonomy" id="1664069"/>
    <lineage>
        <taxon>Bacteria</taxon>
        <taxon>Bacillati</taxon>
        <taxon>Bacillota</taxon>
        <taxon>Bacilli</taxon>
        <taxon>Bacillales</taxon>
        <taxon>Bacillaceae</taxon>
        <taxon>Bacillus</taxon>
    </lineage>
</organism>
<reference evidence="2 3" key="1">
    <citation type="submission" date="2019-01" db="EMBL/GenBank/DDBJ databases">
        <title>Genome sequence of Bacillus glycinifermentans SRCM103574.</title>
        <authorList>
            <person name="Kong H.-J."/>
            <person name="Jeong S.-Y."/>
            <person name="Jeong D.-Y."/>
        </authorList>
    </citation>
    <scope>NUCLEOTIDE SEQUENCE [LARGE SCALE GENOMIC DNA]</scope>
    <source>
        <strain evidence="2 3">SRCM103574</strain>
    </source>
</reference>
<sequence>MNNEVVRSKLTEIKKLKKIIAEYENKSRKRNTQDIRSVQVFINSNYEKSFYNDTEKFVDLYNEYKEWCKENEDMYRFSVISFEYYLHDLGFDIRKVSRSSNKFVFGIRKKGDSIAPKTNL</sequence>
<keyword evidence="1" id="KW-0175">Coiled coil</keyword>
<gene>
    <name evidence="2" type="ORF">EQZ20_03500</name>
</gene>
<feature type="coiled-coil region" evidence="1">
    <location>
        <begin position="6"/>
        <end position="33"/>
    </location>
</feature>
<protein>
    <submittedName>
        <fullName evidence="2">Uncharacterized protein</fullName>
    </submittedName>
</protein>
<dbReference type="EMBL" id="CP035232">
    <property type="protein sequence ID" value="QAT64070.1"/>
    <property type="molecule type" value="Genomic_DNA"/>
</dbReference>